<evidence type="ECO:0000313" key="4">
    <source>
        <dbReference type="Proteomes" id="UP000094067"/>
    </source>
</evidence>
<dbReference type="AlphaFoldDB" id="A0A1E3A3H9"/>
<evidence type="ECO:0000313" key="1">
    <source>
        <dbReference type="EMBL" id="ODM03342.1"/>
    </source>
</evidence>
<organism evidence="1 4">
    <name type="scientific">Eisenbergiella tayi</name>
    <dbReference type="NCBI Taxonomy" id="1432052"/>
    <lineage>
        <taxon>Bacteria</taxon>
        <taxon>Bacillati</taxon>
        <taxon>Bacillota</taxon>
        <taxon>Clostridia</taxon>
        <taxon>Lachnospirales</taxon>
        <taxon>Lachnospiraceae</taxon>
        <taxon>Eisenbergiella</taxon>
    </lineage>
</organism>
<accession>A0A1E3A3H9</accession>
<evidence type="ECO:0000313" key="5">
    <source>
        <dbReference type="Proteomes" id="UP000094271"/>
    </source>
</evidence>
<proteinExistence type="predicted"/>
<sequence>MKKQLTMRRVICYLLYFLFVCMLVFGITNARYYITGAGTGSAQAAAVAMNSTIDLTEKLSELKPGNTKTITFAVNNYKEAGKISEVSQDYSITVTTTGNLPLQYELSLEDETQKDSVITGNYVKWETPSQESFSTIWNGGYLPHSVEEEHTYVLAVTWPGDENQDSYADEIDLITLTVDAKQAGAKPD</sequence>
<dbReference type="OrthoDB" id="1956471at2"/>
<evidence type="ECO:0000313" key="2">
    <source>
        <dbReference type="EMBL" id="ODR48677.1"/>
    </source>
</evidence>
<name>A0A1E3A3H9_9FIRM</name>
<reference evidence="2 5" key="3">
    <citation type="submission" date="2016-08" db="EMBL/GenBank/DDBJ databases">
        <authorList>
            <person name="Seilhamer J.J."/>
        </authorList>
    </citation>
    <scope>NUCLEOTIDE SEQUENCE [LARGE SCALE GENOMIC DNA]</scope>
    <source>
        <strain evidence="2 5">NML150140-1</strain>
    </source>
</reference>
<dbReference type="EMBL" id="MEHD01000031">
    <property type="protein sequence ID" value="ODR52059.1"/>
    <property type="molecule type" value="Genomic_DNA"/>
</dbReference>
<dbReference type="EMBL" id="MEHA01000016">
    <property type="protein sequence ID" value="ODR48677.1"/>
    <property type="molecule type" value="Genomic_DNA"/>
</dbReference>
<evidence type="ECO:0000313" key="3">
    <source>
        <dbReference type="EMBL" id="ODR52059.1"/>
    </source>
</evidence>
<dbReference type="Proteomes" id="UP000094271">
    <property type="component" value="Unassembled WGS sequence"/>
</dbReference>
<reference evidence="3 6" key="2">
    <citation type="submission" date="2016-08" db="EMBL/GenBank/DDBJ databases">
        <title>Characterization of Isolates of Eisenbergiella tayi Derived from Blood Cultures, Using Whole Genome Sequencing.</title>
        <authorList>
            <person name="Bernier A.-M."/>
            <person name="Burdz T."/>
            <person name="Wiebe D."/>
            <person name="Bernard K."/>
        </authorList>
    </citation>
    <scope>NUCLEOTIDE SEQUENCE [LARGE SCALE GENOMIC DNA]</scope>
    <source>
        <strain evidence="3 6">NML120146</strain>
    </source>
</reference>
<comment type="caution">
    <text evidence="1">The sequence shown here is derived from an EMBL/GenBank/DDBJ whole genome shotgun (WGS) entry which is preliminary data.</text>
</comment>
<evidence type="ECO:0000313" key="6">
    <source>
        <dbReference type="Proteomes" id="UP000094869"/>
    </source>
</evidence>
<protein>
    <submittedName>
        <fullName evidence="1">Uncharacterized protein</fullName>
    </submittedName>
</protein>
<reference evidence="1 4" key="1">
    <citation type="submission" date="2016-07" db="EMBL/GenBank/DDBJ databases">
        <title>Characterization of isolates of Eisenbergiella tayi derived from blood cultures, using whole genome sequencing.</title>
        <authorList>
            <person name="Burdz T."/>
            <person name="Wiebe D."/>
            <person name="Huynh C."/>
            <person name="Bernard K."/>
        </authorList>
    </citation>
    <scope>NUCLEOTIDE SEQUENCE [LARGE SCALE GENOMIC DNA]</scope>
    <source>
        <strain evidence="1 4">NML 110608</strain>
    </source>
</reference>
<dbReference type="Proteomes" id="UP000094869">
    <property type="component" value="Unassembled WGS sequence"/>
</dbReference>
<dbReference type="Proteomes" id="UP000094067">
    <property type="component" value="Unassembled WGS sequence"/>
</dbReference>
<dbReference type="RefSeq" id="WP_069153844.1">
    <property type="nucleotide sequence ID" value="NZ_DAWDRA010000361.1"/>
</dbReference>
<dbReference type="EMBL" id="MCGH01000003">
    <property type="protein sequence ID" value="ODM03342.1"/>
    <property type="molecule type" value="Genomic_DNA"/>
</dbReference>
<gene>
    <name evidence="2" type="ORF">BEI59_20025</name>
    <name evidence="1" type="ORF">BEI61_04137</name>
    <name evidence="3" type="ORF">BEI63_20245</name>
</gene>
<keyword evidence="6" id="KW-1185">Reference proteome</keyword>